<gene>
    <name evidence="1" type="ORF">OXYTRIMIC_482</name>
</gene>
<proteinExistence type="predicted"/>
<dbReference type="AlphaFoldDB" id="A0A073HXP1"/>
<reference evidence="2" key="1">
    <citation type="journal article" date="2014" name="Cell">
        <title>The Architecture of a Scrambled Genome Reveals Massive Levels of Genomic Rearrangement during Development.</title>
        <authorList>
            <person name="Chen X."/>
            <person name="Bracht J.R."/>
            <person name="Goldman A.D."/>
            <person name="Dolzhenko E."/>
            <person name="Clay D.M."/>
            <person name="Swart E.C."/>
            <person name="Perlman D.H."/>
            <person name="Doak T.G."/>
            <person name="Stuart A."/>
            <person name="Amemiya C.T."/>
            <person name="Sebra R.P."/>
            <person name="Landweber L.F."/>
        </authorList>
    </citation>
    <scope>NUCLEOTIDE SEQUENCE [LARGE SCALE GENOMIC DNA]</scope>
    <source>
        <strain evidence="2">JRB310</strain>
    </source>
</reference>
<comment type="caution">
    <text evidence="1">The sequence shown here is derived from an EMBL/GenBank/DDBJ whole genome shotgun (WGS) entry which is preliminary data.</text>
</comment>
<evidence type="ECO:0000313" key="1">
    <source>
        <dbReference type="EMBL" id="KEJ82793.1"/>
    </source>
</evidence>
<dbReference type="Proteomes" id="UP000053232">
    <property type="component" value="Unassembled WGS sequence"/>
</dbReference>
<keyword evidence="2" id="KW-1185">Reference proteome</keyword>
<name>A0A073HXP1_9SPIT</name>
<dbReference type="EMBL" id="ARYC01004186">
    <property type="protein sequence ID" value="KEJ82793.1"/>
    <property type="molecule type" value="Genomic_DNA"/>
</dbReference>
<accession>A0A073HXP1</accession>
<organism evidence="1 2">
    <name type="scientific">Oxytricha trifallax</name>
    <dbReference type="NCBI Taxonomy" id="1172189"/>
    <lineage>
        <taxon>Eukaryota</taxon>
        <taxon>Sar</taxon>
        <taxon>Alveolata</taxon>
        <taxon>Ciliophora</taxon>
        <taxon>Intramacronucleata</taxon>
        <taxon>Spirotrichea</taxon>
        <taxon>Stichotrichia</taxon>
        <taxon>Sporadotrichida</taxon>
        <taxon>Oxytrichidae</taxon>
        <taxon>Oxytrichinae</taxon>
        <taxon>Oxytricha</taxon>
    </lineage>
</organism>
<protein>
    <submittedName>
        <fullName evidence="1">Uncharacterized protein</fullName>
    </submittedName>
</protein>
<sequence>MEVGKQCWKILIDEGKQMSSEDLELPIRRCFEKKLEKQTKAKNWCQKPPQWTIKCRSIGNNGAYLDAKEQWNEAIRDMEHCLERNDLKGFIYLEKRLKKKKSKQNPPKDQ</sequence>
<evidence type="ECO:0000313" key="2">
    <source>
        <dbReference type="Proteomes" id="UP000053232"/>
    </source>
</evidence>